<dbReference type="Proteomes" id="UP001519460">
    <property type="component" value="Unassembled WGS sequence"/>
</dbReference>
<gene>
    <name evidence="1" type="ORF">BaRGS_00028031</name>
</gene>
<dbReference type="EMBL" id="JACVVK020000275">
    <property type="protein sequence ID" value="KAK7480770.1"/>
    <property type="molecule type" value="Genomic_DNA"/>
</dbReference>
<evidence type="ECO:0000313" key="2">
    <source>
        <dbReference type="Proteomes" id="UP001519460"/>
    </source>
</evidence>
<proteinExistence type="predicted"/>
<evidence type="ECO:0000313" key="1">
    <source>
        <dbReference type="EMBL" id="KAK7480770.1"/>
    </source>
</evidence>
<name>A0ABD0K069_9CAEN</name>
<keyword evidence="2" id="KW-1185">Reference proteome</keyword>
<sequence length="75" mass="8096">MKVVAGSRQSQCSRCSCIRLCALRAVVVAAGYSLNSCRSIGYLIILFLEKATFQELLTKSLDLLKALKANDAAIS</sequence>
<organism evidence="1 2">
    <name type="scientific">Batillaria attramentaria</name>
    <dbReference type="NCBI Taxonomy" id="370345"/>
    <lineage>
        <taxon>Eukaryota</taxon>
        <taxon>Metazoa</taxon>
        <taxon>Spiralia</taxon>
        <taxon>Lophotrochozoa</taxon>
        <taxon>Mollusca</taxon>
        <taxon>Gastropoda</taxon>
        <taxon>Caenogastropoda</taxon>
        <taxon>Sorbeoconcha</taxon>
        <taxon>Cerithioidea</taxon>
        <taxon>Batillariidae</taxon>
        <taxon>Batillaria</taxon>
    </lineage>
</organism>
<reference evidence="1 2" key="1">
    <citation type="journal article" date="2023" name="Sci. Data">
        <title>Genome assembly of the Korean intertidal mud-creeper Batillaria attramentaria.</title>
        <authorList>
            <person name="Patra A.K."/>
            <person name="Ho P.T."/>
            <person name="Jun S."/>
            <person name="Lee S.J."/>
            <person name="Kim Y."/>
            <person name="Won Y.J."/>
        </authorList>
    </citation>
    <scope>NUCLEOTIDE SEQUENCE [LARGE SCALE GENOMIC DNA]</scope>
    <source>
        <strain evidence="1">Wonlab-2016</strain>
    </source>
</reference>
<comment type="caution">
    <text evidence="1">The sequence shown here is derived from an EMBL/GenBank/DDBJ whole genome shotgun (WGS) entry which is preliminary data.</text>
</comment>
<protein>
    <submittedName>
        <fullName evidence="1">Uncharacterized protein</fullName>
    </submittedName>
</protein>
<accession>A0ABD0K069</accession>
<dbReference type="AlphaFoldDB" id="A0ABD0K069"/>